<evidence type="ECO:0000256" key="7">
    <source>
        <dbReference type="SAM" id="MobiDB-lite"/>
    </source>
</evidence>
<feature type="transmembrane region" description="Helical" evidence="8">
    <location>
        <begin position="164"/>
        <end position="181"/>
    </location>
</feature>
<comment type="subcellular location">
    <subcellularLocation>
        <location evidence="1">Membrane</location>
        <topology evidence="1">Multi-pass membrane protein</topology>
    </subcellularLocation>
</comment>
<feature type="transmembrane region" description="Helical" evidence="8">
    <location>
        <begin position="193"/>
        <end position="210"/>
    </location>
</feature>
<accession>A0A4U0WHI7</accession>
<feature type="domain" description="TLC" evidence="9">
    <location>
        <begin position="111"/>
        <end position="351"/>
    </location>
</feature>
<dbReference type="InterPro" id="IPR006634">
    <property type="entry name" value="TLC-dom"/>
</dbReference>
<feature type="compositionally biased region" description="Basic and acidic residues" evidence="7">
    <location>
        <begin position="432"/>
        <end position="443"/>
    </location>
</feature>
<dbReference type="GO" id="GO:0050291">
    <property type="term" value="F:sphingosine N-acyltransferase activity"/>
    <property type="evidence" value="ECO:0007669"/>
    <property type="project" value="InterPro"/>
</dbReference>
<evidence type="ECO:0000256" key="2">
    <source>
        <dbReference type="ARBA" id="ARBA00009808"/>
    </source>
</evidence>
<dbReference type="Proteomes" id="UP000308768">
    <property type="component" value="Unassembled WGS sequence"/>
</dbReference>
<feature type="transmembrane region" description="Helical" evidence="8">
    <location>
        <begin position="21"/>
        <end position="46"/>
    </location>
</feature>
<dbReference type="PANTHER" id="PTHR12560">
    <property type="entry name" value="LONGEVITY ASSURANCE FACTOR 1 LAG1"/>
    <property type="match status" value="1"/>
</dbReference>
<reference evidence="10 11" key="1">
    <citation type="submission" date="2017-03" db="EMBL/GenBank/DDBJ databases">
        <title>Genomes of endolithic fungi from Antarctica.</title>
        <authorList>
            <person name="Coleine C."/>
            <person name="Masonjones S."/>
            <person name="Stajich J.E."/>
        </authorList>
    </citation>
    <scope>NUCLEOTIDE SEQUENCE [LARGE SCALE GENOMIC DNA]</scope>
    <source>
        <strain evidence="10 11">CCFEE 5187</strain>
    </source>
</reference>
<sequence length="443" mass="50942">MQRNRSRQGKQKEESLMSTMCAWIVEHQIGLSVNLLLLLTLTHVSFPRARWRTRKFFELSYHDTSSGLYIQGWDDFCLVSLWIVVFTGLRAAVMDYALIPFARWGGIEKKKARVRFAEQAWLFLYYVVFWSLGMYILYNSGYWLNLRQMWANFPTRSMSGVLKWYYLVQFAFWLQQILVVHIEERRKDHTQMFTHHIITCALILASYGYYQTKVGNVILCVMDVVDLVFPAAKMLKYLGYQAACDVAFGIFIVTWFTARHVFYLMICWSLYTDVGEMMPYGCYSSVTGEKLSSDGGNEIAKHVLQPFLDPEGTVCFNPQIRYSFLGLLLALQILTLIWFGMIMRVAYNVLSGKGADDSRSDDECAEGDAADEDSIDQLRFDKEADVRMHGYEEEVDVDQLTLARKTSPVRQFSKGRKSGGRASGISIPGHGYSDRKELLGRIG</sequence>
<dbReference type="OrthoDB" id="537032at2759"/>
<feature type="transmembrane region" description="Helical" evidence="8">
    <location>
        <begin position="120"/>
        <end position="144"/>
    </location>
</feature>
<proteinExistence type="inferred from homology"/>
<dbReference type="InterPro" id="IPR016439">
    <property type="entry name" value="Lag1/Lac1-like"/>
</dbReference>
<dbReference type="STRING" id="331657.A0A4U0WHI7"/>
<evidence type="ECO:0000256" key="3">
    <source>
        <dbReference type="ARBA" id="ARBA00022692"/>
    </source>
</evidence>
<dbReference type="Pfam" id="PF03798">
    <property type="entry name" value="TRAM_LAG1_CLN8"/>
    <property type="match status" value="1"/>
</dbReference>
<feature type="transmembrane region" description="Helical" evidence="8">
    <location>
        <begin position="322"/>
        <end position="343"/>
    </location>
</feature>
<dbReference type="PROSITE" id="PS50922">
    <property type="entry name" value="TLC"/>
    <property type="match status" value="1"/>
</dbReference>
<keyword evidence="3 6" id="KW-0812">Transmembrane</keyword>
<gene>
    <name evidence="10" type="ORF">B0A49_08992</name>
</gene>
<feature type="non-terminal residue" evidence="10">
    <location>
        <position position="443"/>
    </location>
</feature>
<keyword evidence="4 8" id="KW-1133">Transmembrane helix</keyword>
<dbReference type="GO" id="GO:0046513">
    <property type="term" value="P:ceramide biosynthetic process"/>
    <property type="evidence" value="ECO:0007669"/>
    <property type="project" value="InterPro"/>
</dbReference>
<comment type="similarity">
    <text evidence="2">Belongs to the sphingosine N-acyltransferase family.</text>
</comment>
<evidence type="ECO:0000313" key="11">
    <source>
        <dbReference type="Proteomes" id="UP000308768"/>
    </source>
</evidence>
<name>A0A4U0WHI7_9PEZI</name>
<evidence type="ECO:0000256" key="4">
    <source>
        <dbReference type="ARBA" id="ARBA00022989"/>
    </source>
</evidence>
<evidence type="ECO:0000259" key="9">
    <source>
        <dbReference type="PROSITE" id="PS50922"/>
    </source>
</evidence>
<evidence type="ECO:0000256" key="8">
    <source>
        <dbReference type="SAM" id="Phobius"/>
    </source>
</evidence>
<feature type="region of interest" description="Disordered" evidence="7">
    <location>
        <begin position="408"/>
        <end position="443"/>
    </location>
</feature>
<feature type="transmembrane region" description="Helical" evidence="8">
    <location>
        <begin position="79"/>
        <end position="99"/>
    </location>
</feature>
<comment type="caution">
    <text evidence="10">The sequence shown here is derived from an EMBL/GenBank/DDBJ whole genome shotgun (WGS) entry which is preliminary data.</text>
</comment>
<keyword evidence="5 6" id="KW-0472">Membrane</keyword>
<protein>
    <recommendedName>
        <fullName evidence="9">TLC domain-containing protein</fullName>
    </recommendedName>
</protein>
<evidence type="ECO:0000313" key="10">
    <source>
        <dbReference type="EMBL" id="TKA62414.1"/>
    </source>
</evidence>
<keyword evidence="11" id="KW-1185">Reference proteome</keyword>
<dbReference type="SMART" id="SM00724">
    <property type="entry name" value="TLC"/>
    <property type="match status" value="1"/>
</dbReference>
<dbReference type="GO" id="GO:0016020">
    <property type="term" value="C:membrane"/>
    <property type="evidence" value="ECO:0007669"/>
    <property type="project" value="UniProtKB-SubCell"/>
</dbReference>
<evidence type="ECO:0000256" key="6">
    <source>
        <dbReference type="PROSITE-ProRule" id="PRU00205"/>
    </source>
</evidence>
<dbReference type="PANTHER" id="PTHR12560:SF0">
    <property type="entry name" value="LD18904P"/>
    <property type="match status" value="1"/>
</dbReference>
<dbReference type="AlphaFoldDB" id="A0A4U0WHI7"/>
<evidence type="ECO:0000256" key="1">
    <source>
        <dbReference type="ARBA" id="ARBA00004141"/>
    </source>
</evidence>
<organism evidence="10 11">
    <name type="scientific">Cryomyces minteri</name>
    <dbReference type="NCBI Taxonomy" id="331657"/>
    <lineage>
        <taxon>Eukaryota</taxon>
        <taxon>Fungi</taxon>
        <taxon>Dikarya</taxon>
        <taxon>Ascomycota</taxon>
        <taxon>Pezizomycotina</taxon>
        <taxon>Dothideomycetes</taxon>
        <taxon>Dothideomycetes incertae sedis</taxon>
        <taxon>Cryomyces</taxon>
    </lineage>
</organism>
<evidence type="ECO:0000256" key="5">
    <source>
        <dbReference type="ARBA" id="ARBA00023136"/>
    </source>
</evidence>
<dbReference type="EMBL" id="NAJN01001567">
    <property type="protein sequence ID" value="TKA62414.1"/>
    <property type="molecule type" value="Genomic_DNA"/>
</dbReference>